<dbReference type="Gene3D" id="3.30.450.20">
    <property type="entry name" value="PAS domain"/>
    <property type="match status" value="1"/>
</dbReference>
<dbReference type="Pfam" id="PF00989">
    <property type="entry name" value="PAS"/>
    <property type="match status" value="1"/>
</dbReference>
<dbReference type="SUPFAM" id="SSF55785">
    <property type="entry name" value="PYP-like sensor domain (PAS domain)"/>
    <property type="match status" value="1"/>
</dbReference>
<sequence>MKIITHKKQVWKIALISVLVVLCCLATYYFHAVLHTGTVVTHLYYIPIILSVIWWQRRGLVVAVLLAAFLAYSHVVLCFTPLTENDFSRIFIFLTVTFAIWLASERIAEADKRTAESEINFRALAENANIGIYISDKDRQMVYVNRELCRITGYTEQELYDLAYFKKVVHPDAREYLKGRHRQRKDGIITPDSYDSTLLTSDGKPLPIEINVASTTWHNHLAYLVIIKDKGRIPAH</sequence>
<dbReference type="InterPro" id="IPR013767">
    <property type="entry name" value="PAS_fold"/>
</dbReference>
<reference evidence="3" key="1">
    <citation type="journal article" date="2014" name="Front. Microbiol.">
        <title>High frequency of phylogenetically diverse reductive dehalogenase-homologous genes in deep subseafloor sedimentary metagenomes.</title>
        <authorList>
            <person name="Kawai M."/>
            <person name="Futagami T."/>
            <person name="Toyoda A."/>
            <person name="Takaki Y."/>
            <person name="Nishi S."/>
            <person name="Hori S."/>
            <person name="Arai W."/>
            <person name="Tsubouchi T."/>
            <person name="Morono Y."/>
            <person name="Uchiyama I."/>
            <person name="Ito T."/>
            <person name="Fujiyama A."/>
            <person name="Inagaki F."/>
            <person name="Takami H."/>
        </authorList>
    </citation>
    <scope>NUCLEOTIDE SEQUENCE</scope>
    <source>
        <strain evidence="3">Expedition CK06-06</strain>
    </source>
</reference>
<keyword evidence="1" id="KW-1133">Transmembrane helix</keyword>
<evidence type="ECO:0000259" key="2">
    <source>
        <dbReference type="PROSITE" id="PS50112"/>
    </source>
</evidence>
<dbReference type="InterPro" id="IPR035965">
    <property type="entry name" value="PAS-like_dom_sf"/>
</dbReference>
<organism evidence="3">
    <name type="scientific">marine sediment metagenome</name>
    <dbReference type="NCBI Taxonomy" id="412755"/>
    <lineage>
        <taxon>unclassified sequences</taxon>
        <taxon>metagenomes</taxon>
        <taxon>ecological metagenomes</taxon>
    </lineage>
</organism>
<dbReference type="InterPro" id="IPR000014">
    <property type="entry name" value="PAS"/>
</dbReference>
<gene>
    <name evidence="3" type="ORF">S01H1_47566</name>
</gene>
<evidence type="ECO:0000313" key="3">
    <source>
        <dbReference type="EMBL" id="GAG22512.1"/>
    </source>
</evidence>
<feature type="non-terminal residue" evidence="3">
    <location>
        <position position="236"/>
    </location>
</feature>
<feature type="transmembrane region" description="Helical" evidence="1">
    <location>
        <begin position="12"/>
        <end position="30"/>
    </location>
</feature>
<dbReference type="GO" id="GO:0006355">
    <property type="term" value="P:regulation of DNA-templated transcription"/>
    <property type="evidence" value="ECO:0007669"/>
    <property type="project" value="InterPro"/>
</dbReference>
<feature type="transmembrane region" description="Helical" evidence="1">
    <location>
        <begin position="60"/>
        <end position="82"/>
    </location>
</feature>
<dbReference type="PROSITE" id="PS50112">
    <property type="entry name" value="PAS"/>
    <property type="match status" value="1"/>
</dbReference>
<evidence type="ECO:0000256" key="1">
    <source>
        <dbReference type="SAM" id="Phobius"/>
    </source>
</evidence>
<feature type="transmembrane region" description="Helical" evidence="1">
    <location>
        <begin position="36"/>
        <end position="55"/>
    </location>
</feature>
<dbReference type="EMBL" id="BARS01030498">
    <property type="protein sequence ID" value="GAG22512.1"/>
    <property type="molecule type" value="Genomic_DNA"/>
</dbReference>
<feature type="domain" description="PAS" evidence="2">
    <location>
        <begin position="117"/>
        <end position="178"/>
    </location>
</feature>
<dbReference type="NCBIfam" id="TIGR00229">
    <property type="entry name" value="sensory_box"/>
    <property type="match status" value="1"/>
</dbReference>
<keyword evidence="1" id="KW-0472">Membrane</keyword>
<feature type="transmembrane region" description="Helical" evidence="1">
    <location>
        <begin position="88"/>
        <end position="104"/>
    </location>
</feature>
<name>X0WH42_9ZZZZ</name>
<dbReference type="AlphaFoldDB" id="X0WH42"/>
<accession>X0WH42</accession>
<dbReference type="CDD" id="cd00130">
    <property type="entry name" value="PAS"/>
    <property type="match status" value="1"/>
</dbReference>
<proteinExistence type="predicted"/>
<dbReference type="SMART" id="SM00091">
    <property type="entry name" value="PAS"/>
    <property type="match status" value="1"/>
</dbReference>
<protein>
    <recommendedName>
        <fullName evidence="2">PAS domain-containing protein</fullName>
    </recommendedName>
</protein>
<comment type="caution">
    <text evidence="3">The sequence shown here is derived from an EMBL/GenBank/DDBJ whole genome shotgun (WGS) entry which is preliminary data.</text>
</comment>
<keyword evidence="1" id="KW-0812">Transmembrane</keyword>